<protein>
    <submittedName>
        <fullName evidence="5">Aspartyl/asparaginyl beta-hydroxylase domain-containing protein</fullName>
    </submittedName>
</protein>
<organism evidence="5 6">
    <name type="scientific">Janthinobacterium lividum</name>
    <dbReference type="NCBI Taxonomy" id="29581"/>
    <lineage>
        <taxon>Bacteria</taxon>
        <taxon>Pseudomonadati</taxon>
        <taxon>Pseudomonadota</taxon>
        <taxon>Betaproteobacteria</taxon>
        <taxon>Burkholderiales</taxon>
        <taxon>Oxalobacteraceae</taxon>
        <taxon>Janthinobacterium</taxon>
    </lineage>
</organism>
<keyword evidence="2" id="KW-0223">Dioxygenase</keyword>
<reference evidence="5 6" key="1">
    <citation type="submission" date="2023-08" db="EMBL/GenBank/DDBJ databases">
        <title>Draft genome sequence of Janthinobacterium lividum.</title>
        <authorList>
            <person name="Chun B.H."/>
            <person name="Lee Y."/>
        </authorList>
    </citation>
    <scope>NUCLEOTIDE SEQUENCE [LARGE SCALE GENOMIC DNA]</scope>
    <source>
        <strain evidence="5 6">AMJK</strain>
    </source>
</reference>
<dbReference type="PANTHER" id="PTHR46332">
    <property type="entry name" value="ASPARTATE BETA-HYDROXYLASE DOMAIN-CONTAINING PROTEIN 2"/>
    <property type="match status" value="1"/>
</dbReference>
<dbReference type="Gene3D" id="2.60.120.330">
    <property type="entry name" value="B-lactam Antibiotic, Isopenicillin N Synthase, Chain"/>
    <property type="match status" value="1"/>
</dbReference>
<dbReference type="RefSeq" id="WP_070279334.1">
    <property type="nucleotide sequence ID" value="NZ_JAVFKP010000018.1"/>
</dbReference>
<dbReference type="Proteomes" id="UP001237592">
    <property type="component" value="Unassembled WGS sequence"/>
</dbReference>
<dbReference type="SUPFAM" id="SSF51197">
    <property type="entry name" value="Clavaminate synthase-like"/>
    <property type="match status" value="1"/>
</dbReference>
<keyword evidence="6" id="KW-1185">Reference proteome</keyword>
<sequence length="163" mass="18184">MFFRNDQFSFTARLEQGWESVLDECLALPHAEFDAWPETGLYNRGWDVYGLVLEGRPMLENAIFCPRTLALLGCIPGLVTAGFSRLAPGTEIAPHVGYTDRVLRLHLGLRSSPDCALRVGTAVRHWQPGRCLVFDDTQEHAAWNRGASDRLVLLADFTKPDGV</sequence>
<comment type="caution">
    <text evidence="5">The sequence shown here is derived from an EMBL/GenBank/DDBJ whole genome shotgun (WGS) entry which is preliminary data.</text>
</comment>
<dbReference type="PANTHER" id="PTHR46332:SF5">
    <property type="entry name" value="ASPARTATE BETA-HYDROXYLASE DOMAIN CONTAINING 2"/>
    <property type="match status" value="1"/>
</dbReference>
<evidence type="ECO:0000256" key="3">
    <source>
        <dbReference type="ARBA" id="ARBA00023002"/>
    </source>
</evidence>
<dbReference type="InterPro" id="IPR007803">
    <property type="entry name" value="Asp/Arg/Pro-Hydrxlase"/>
</dbReference>
<accession>A0ABU0Y418</accession>
<evidence type="ECO:0000259" key="4">
    <source>
        <dbReference type="Pfam" id="PF05118"/>
    </source>
</evidence>
<evidence type="ECO:0000256" key="2">
    <source>
        <dbReference type="ARBA" id="ARBA00022964"/>
    </source>
</evidence>
<dbReference type="InterPro" id="IPR051821">
    <property type="entry name" value="Asp/Asn_beta-hydroxylase"/>
</dbReference>
<feature type="domain" description="Aspartyl/asparaginy/proline hydroxylase" evidence="4">
    <location>
        <begin position="15"/>
        <end position="160"/>
    </location>
</feature>
<name>A0ABU0Y418_9BURK</name>
<evidence type="ECO:0000256" key="1">
    <source>
        <dbReference type="ARBA" id="ARBA00007730"/>
    </source>
</evidence>
<gene>
    <name evidence="5" type="ORF">RB624_28595</name>
</gene>
<keyword evidence="3" id="KW-0560">Oxidoreductase</keyword>
<dbReference type="EMBL" id="JAVFKP010000018">
    <property type="protein sequence ID" value="MDQ4629859.1"/>
    <property type="molecule type" value="Genomic_DNA"/>
</dbReference>
<proteinExistence type="inferred from homology"/>
<dbReference type="Pfam" id="PF05118">
    <property type="entry name" value="Asp_Arg_Hydrox"/>
    <property type="match status" value="1"/>
</dbReference>
<dbReference type="InterPro" id="IPR027443">
    <property type="entry name" value="IPNS-like_sf"/>
</dbReference>
<evidence type="ECO:0000313" key="5">
    <source>
        <dbReference type="EMBL" id="MDQ4629859.1"/>
    </source>
</evidence>
<comment type="similarity">
    <text evidence="1">Belongs to the aspartyl/asparaginyl beta-hydroxylase family.</text>
</comment>
<evidence type="ECO:0000313" key="6">
    <source>
        <dbReference type="Proteomes" id="UP001237592"/>
    </source>
</evidence>